<evidence type="ECO:0000256" key="1">
    <source>
        <dbReference type="SAM" id="MobiDB-lite"/>
    </source>
</evidence>
<feature type="compositionally biased region" description="Polar residues" evidence="1">
    <location>
        <begin position="1"/>
        <end position="13"/>
    </location>
</feature>
<dbReference type="RefSeq" id="WP_310074666.1">
    <property type="nucleotide sequence ID" value="NZ_JAVDVX010000006.1"/>
</dbReference>
<dbReference type="InterPro" id="IPR051474">
    <property type="entry name" value="Anti-sigma-K/W_factor"/>
</dbReference>
<dbReference type="PANTHER" id="PTHR37461">
    <property type="entry name" value="ANTI-SIGMA-K FACTOR RSKA"/>
    <property type="match status" value="1"/>
</dbReference>
<keyword evidence="2" id="KW-1133">Transmembrane helix</keyword>
<sequence>MPRKQISASGSQTPEPPLDDKSLAFDYVTGVLRGAEREQCEQRLRSDTALQAEVSFWEEQLMSLSDEQQGIKPDPEVWRGIEARLQQQTRPADTRPSRFAWLWPSISAFATVMLAVCIWLLMARDPLQQPNADYVAVLTDDSGAPQLTVLTATGGAQLWLKWEAVEIADDKNLQLWAVSKRDGQIRPLGVFAQTDIQQLPLTVPQWRLIKDSSHLILTEEDVGGSPLDEPSDVVLAKGVCVLLAQVKKAI</sequence>
<evidence type="ECO:0000256" key="2">
    <source>
        <dbReference type="SAM" id="Phobius"/>
    </source>
</evidence>
<organism evidence="4 5">
    <name type="scientific">Cellvibrio fibrivorans</name>
    <dbReference type="NCBI Taxonomy" id="126350"/>
    <lineage>
        <taxon>Bacteria</taxon>
        <taxon>Pseudomonadati</taxon>
        <taxon>Pseudomonadota</taxon>
        <taxon>Gammaproteobacteria</taxon>
        <taxon>Cellvibrionales</taxon>
        <taxon>Cellvibrionaceae</taxon>
        <taxon>Cellvibrio</taxon>
    </lineage>
</organism>
<evidence type="ECO:0000259" key="3">
    <source>
        <dbReference type="Pfam" id="PF10099"/>
    </source>
</evidence>
<accession>A0ABU1V1Z5</accession>
<feature type="domain" description="Anti-sigma K factor RskA C-terminal" evidence="3">
    <location>
        <begin position="109"/>
        <end position="231"/>
    </location>
</feature>
<dbReference type="EMBL" id="JAVDVX010000006">
    <property type="protein sequence ID" value="MDR7091402.1"/>
    <property type="molecule type" value="Genomic_DNA"/>
</dbReference>
<name>A0ABU1V1Z5_9GAMM</name>
<proteinExistence type="predicted"/>
<protein>
    <submittedName>
        <fullName evidence="4">Anti-sigma-K factor RskA</fullName>
    </submittedName>
</protein>
<evidence type="ECO:0000313" key="5">
    <source>
        <dbReference type="Proteomes" id="UP001253595"/>
    </source>
</evidence>
<feature type="transmembrane region" description="Helical" evidence="2">
    <location>
        <begin position="100"/>
        <end position="122"/>
    </location>
</feature>
<dbReference type="PANTHER" id="PTHR37461:SF1">
    <property type="entry name" value="ANTI-SIGMA-K FACTOR RSKA"/>
    <property type="match status" value="1"/>
</dbReference>
<dbReference type="InterPro" id="IPR018764">
    <property type="entry name" value="RskA_C"/>
</dbReference>
<comment type="caution">
    <text evidence="4">The sequence shown here is derived from an EMBL/GenBank/DDBJ whole genome shotgun (WGS) entry which is preliminary data.</text>
</comment>
<keyword evidence="5" id="KW-1185">Reference proteome</keyword>
<feature type="region of interest" description="Disordered" evidence="1">
    <location>
        <begin position="1"/>
        <end position="21"/>
    </location>
</feature>
<keyword evidence="2" id="KW-0812">Transmembrane</keyword>
<reference evidence="4 5" key="1">
    <citation type="submission" date="2023-07" db="EMBL/GenBank/DDBJ databases">
        <title>Sorghum-associated microbial communities from plants grown in Nebraska, USA.</title>
        <authorList>
            <person name="Schachtman D."/>
        </authorList>
    </citation>
    <scope>NUCLEOTIDE SEQUENCE [LARGE SCALE GENOMIC DNA]</scope>
    <source>
        <strain evidence="4 5">BE190</strain>
    </source>
</reference>
<gene>
    <name evidence="4" type="ORF">J2X05_003437</name>
</gene>
<evidence type="ECO:0000313" key="4">
    <source>
        <dbReference type="EMBL" id="MDR7091402.1"/>
    </source>
</evidence>
<dbReference type="Pfam" id="PF10099">
    <property type="entry name" value="RskA_C"/>
    <property type="match status" value="1"/>
</dbReference>
<dbReference type="Proteomes" id="UP001253595">
    <property type="component" value="Unassembled WGS sequence"/>
</dbReference>
<keyword evidence="2" id="KW-0472">Membrane</keyword>